<dbReference type="Proteomes" id="UP000297245">
    <property type="component" value="Unassembled WGS sequence"/>
</dbReference>
<dbReference type="Gene3D" id="1.20.930.20">
    <property type="entry name" value="Adaptor protein Cbl, N-terminal domain"/>
    <property type="match status" value="1"/>
</dbReference>
<dbReference type="InterPro" id="IPR027417">
    <property type="entry name" value="P-loop_NTPase"/>
</dbReference>
<dbReference type="InterPro" id="IPR059179">
    <property type="entry name" value="MLKL-like_MCAfunc"/>
</dbReference>
<evidence type="ECO:0000259" key="3">
    <source>
        <dbReference type="Pfam" id="PF20703"/>
    </source>
</evidence>
<dbReference type="OrthoDB" id="621413at2759"/>
<feature type="coiled-coil region" evidence="1">
    <location>
        <begin position="759"/>
        <end position="979"/>
    </location>
</feature>
<dbReference type="PANTHER" id="PTHR47691:SF3">
    <property type="entry name" value="HTH-TYPE TRANSCRIPTIONAL REGULATOR RV0890C-RELATED"/>
    <property type="match status" value="1"/>
</dbReference>
<dbReference type="AlphaFoldDB" id="A0A4S8L8Q5"/>
<keyword evidence="1" id="KW-0175">Coiled coil</keyword>
<dbReference type="Pfam" id="PF20703">
    <property type="entry name" value="nSTAND1"/>
    <property type="match status" value="1"/>
</dbReference>
<dbReference type="Gene3D" id="3.40.50.300">
    <property type="entry name" value="P-loop containing nucleotide triphosphate hydrolases"/>
    <property type="match status" value="1"/>
</dbReference>
<evidence type="ECO:0000256" key="1">
    <source>
        <dbReference type="SAM" id="Coils"/>
    </source>
</evidence>
<evidence type="ECO:0000313" key="4">
    <source>
        <dbReference type="EMBL" id="THU84578.1"/>
    </source>
</evidence>
<organism evidence="4 5">
    <name type="scientific">Dendrothele bispora (strain CBS 962.96)</name>
    <dbReference type="NCBI Taxonomy" id="1314807"/>
    <lineage>
        <taxon>Eukaryota</taxon>
        <taxon>Fungi</taxon>
        <taxon>Dikarya</taxon>
        <taxon>Basidiomycota</taxon>
        <taxon>Agaricomycotina</taxon>
        <taxon>Agaricomycetes</taxon>
        <taxon>Agaricomycetidae</taxon>
        <taxon>Agaricales</taxon>
        <taxon>Agaricales incertae sedis</taxon>
        <taxon>Dendrothele</taxon>
    </lineage>
</organism>
<dbReference type="GO" id="GO:0007166">
    <property type="term" value="P:cell surface receptor signaling pathway"/>
    <property type="evidence" value="ECO:0007669"/>
    <property type="project" value="InterPro"/>
</dbReference>
<feature type="domain" description="Novel STAND NTPase 1" evidence="3">
    <location>
        <begin position="191"/>
        <end position="334"/>
    </location>
</feature>
<proteinExistence type="predicted"/>
<dbReference type="SUPFAM" id="SSF52540">
    <property type="entry name" value="P-loop containing nucleoside triphosphate hydrolases"/>
    <property type="match status" value="1"/>
</dbReference>
<dbReference type="PANTHER" id="PTHR47691">
    <property type="entry name" value="REGULATOR-RELATED"/>
    <property type="match status" value="1"/>
</dbReference>
<dbReference type="InterPro" id="IPR036537">
    <property type="entry name" value="Adaptor_Cbl_N_dom_sf"/>
</dbReference>
<protein>
    <submittedName>
        <fullName evidence="4">TPR-like protein</fullName>
    </submittedName>
</protein>
<dbReference type="EMBL" id="ML179591">
    <property type="protein sequence ID" value="THU84578.1"/>
    <property type="molecule type" value="Genomic_DNA"/>
</dbReference>
<dbReference type="SUPFAM" id="SSF48452">
    <property type="entry name" value="TPR-like"/>
    <property type="match status" value="3"/>
</dbReference>
<reference evidence="4 5" key="1">
    <citation type="journal article" date="2019" name="Nat. Ecol. Evol.">
        <title>Megaphylogeny resolves global patterns of mushroom evolution.</title>
        <authorList>
            <person name="Varga T."/>
            <person name="Krizsan K."/>
            <person name="Foldi C."/>
            <person name="Dima B."/>
            <person name="Sanchez-Garcia M."/>
            <person name="Sanchez-Ramirez S."/>
            <person name="Szollosi G.J."/>
            <person name="Szarkandi J.G."/>
            <person name="Papp V."/>
            <person name="Albert L."/>
            <person name="Andreopoulos W."/>
            <person name="Angelini C."/>
            <person name="Antonin V."/>
            <person name="Barry K.W."/>
            <person name="Bougher N.L."/>
            <person name="Buchanan P."/>
            <person name="Buyck B."/>
            <person name="Bense V."/>
            <person name="Catcheside P."/>
            <person name="Chovatia M."/>
            <person name="Cooper J."/>
            <person name="Damon W."/>
            <person name="Desjardin D."/>
            <person name="Finy P."/>
            <person name="Geml J."/>
            <person name="Haridas S."/>
            <person name="Hughes K."/>
            <person name="Justo A."/>
            <person name="Karasinski D."/>
            <person name="Kautmanova I."/>
            <person name="Kiss B."/>
            <person name="Kocsube S."/>
            <person name="Kotiranta H."/>
            <person name="LaButti K.M."/>
            <person name="Lechner B.E."/>
            <person name="Liimatainen K."/>
            <person name="Lipzen A."/>
            <person name="Lukacs Z."/>
            <person name="Mihaltcheva S."/>
            <person name="Morgado L.N."/>
            <person name="Niskanen T."/>
            <person name="Noordeloos M.E."/>
            <person name="Ohm R.A."/>
            <person name="Ortiz-Santana B."/>
            <person name="Ovrebo C."/>
            <person name="Racz N."/>
            <person name="Riley R."/>
            <person name="Savchenko A."/>
            <person name="Shiryaev A."/>
            <person name="Soop K."/>
            <person name="Spirin V."/>
            <person name="Szebenyi C."/>
            <person name="Tomsovsky M."/>
            <person name="Tulloss R.E."/>
            <person name="Uehling J."/>
            <person name="Grigoriev I.V."/>
            <person name="Vagvolgyi C."/>
            <person name="Papp T."/>
            <person name="Martin F.M."/>
            <person name="Miettinen O."/>
            <person name="Hibbett D.S."/>
            <person name="Nagy L.G."/>
        </authorList>
    </citation>
    <scope>NUCLEOTIDE SEQUENCE [LARGE SCALE GENOMIC DNA]</scope>
    <source>
        <strain evidence="4 5">CBS 962.96</strain>
    </source>
</reference>
<gene>
    <name evidence="4" type="ORF">K435DRAFT_971076</name>
</gene>
<feature type="region of interest" description="Disordered" evidence="2">
    <location>
        <begin position="1"/>
        <end position="21"/>
    </location>
</feature>
<dbReference type="Pfam" id="PF14938">
    <property type="entry name" value="SNAP"/>
    <property type="match status" value="1"/>
</dbReference>
<sequence length="1003" mass="113119">MPMFSSLKPNSQGKEKKKEIPSGFDWSHAKTALDFTANIAEGAGLTPLKSVAGTVKTIVEIAETIKKNKESCVNIAKYSFELFEDVEKALGDKDKDDQTLFESVQKLEKELNHVKKKLDNIAGRSLGKKIIFSGADKEATADCEKIIQQQLARFNTILSVSFHQKLTKIEKMHDQQEITSDQLEQATPAVPRIFFGRDPLIKAGVDYVINNAQAFLAILGPGGIGKTALAQKIIEMKVIKEKFEKRSYFIPCDILPNVASLVQGLLQCLRIPSQEGMSQTEMLNDYLQLNTRHMLLVLDNFETLWDGKEGRAGIQNFLEKLFNFKHVSILVTMRGVDGPGNIEWYKLGTESGIPPLSMDAARKTFFAIAGNKIDLLEKTEAIDKLLKELDYVPLAIRLIAQRARTTQLESLLRMWKAEKTSILKEGKGDFNRSTSVECSIQLSVNLLNEATHDLLSVISFLPNGIPMWVDNLGKMLPNFENLDTSVAELLDCSLVSSHGGNIYMLAPTREYIQKRHPIQSDETMISLETFYIKWIKEVVENKSNMNKELELHILNITKIINTEIRKLVKQEHIEVIEILGEAYKFYGVVIEVIDNIWVDDQDISIDQKNNLQFIKVDMLIWNAQWIEAENELRKIRGNNELNNKNNTTQWFQRLGKNFRMQARYSRAMTAQCLQRLGNIHQMQNRYNGATDMLSKAKSQFEEIGDQLGAAQCLQSLGQIHQMQGRYSEATDLLSKAKSQFKEIGSQLGAAQCLRSLGEIHQMQGRYSEATEMLSKAKSQFEEIGDQLGAAQCLQSLGEIHQMQDTYSEATEMLSKAKSQFEEIGHQLGAAQCLQSLGKIHQMQGRYSEATEMLSKAKSQFEEIGNQLGAAQCLQSLGEIHQMQDRYGEATEMLSKAKSQFEQIGNQLGAAQCLQSLGDIHQMQDRYSEATEMLSKAKSQFEEIGDQLGAAQCLQSLGEIHQMQDRYGEATEMLSKAKTQFEQIGLQQEASQCLQSLEDIQRRR</sequence>
<dbReference type="InterPro" id="IPR049052">
    <property type="entry name" value="nSTAND1"/>
</dbReference>
<name>A0A4S8L8Q5_DENBC</name>
<evidence type="ECO:0000313" key="5">
    <source>
        <dbReference type="Proteomes" id="UP000297245"/>
    </source>
</evidence>
<keyword evidence="5" id="KW-1185">Reference proteome</keyword>
<evidence type="ECO:0000256" key="2">
    <source>
        <dbReference type="SAM" id="MobiDB-lite"/>
    </source>
</evidence>
<dbReference type="SMART" id="SM00028">
    <property type="entry name" value="TPR"/>
    <property type="match status" value="8"/>
</dbReference>
<dbReference type="PRINTS" id="PR00364">
    <property type="entry name" value="DISEASERSIST"/>
</dbReference>
<dbReference type="Pfam" id="PF13424">
    <property type="entry name" value="TPR_12"/>
    <property type="match status" value="1"/>
</dbReference>
<dbReference type="InterPro" id="IPR011990">
    <property type="entry name" value="TPR-like_helical_dom_sf"/>
</dbReference>
<dbReference type="CDD" id="cd21037">
    <property type="entry name" value="MLKL_NTD"/>
    <property type="match status" value="1"/>
</dbReference>
<accession>A0A4S8L8Q5</accession>
<dbReference type="Gene3D" id="1.25.40.10">
    <property type="entry name" value="Tetratricopeptide repeat domain"/>
    <property type="match status" value="2"/>
</dbReference>
<dbReference type="InterPro" id="IPR019734">
    <property type="entry name" value="TPR_rpt"/>
</dbReference>